<evidence type="ECO:0000259" key="2">
    <source>
        <dbReference type="Pfam" id="PF13524"/>
    </source>
</evidence>
<evidence type="ECO:0000259" key="3">
    <source>
        <dbReference type="Pfam" id="PF13712"/>
    </source>
</evidence>
<evidence type="ECO:0000313" key="5">
    <source>
        <dbReference type="Proteomes" id="UP000476055"/>
    </source>
</evidence>
<evidence type="ECO:0000313" key="4">
    <source>
        <dbReference type="EMBL" id="MST58847.1"/>
    </source>
</evidence>
<dbReference type="SUPFAM" id="SSF53448">
    <property type="entry name" value="Nucleotide-diphospho-sugar transferases"/>
    <property type="match status" value="1"/>
</dbReference>
<name>A0A6L5YMF9_9FIRM</name>
<protein>
    <submittedName>
        <fullName evidence="4">Glycosyltransferase</fullName>
    </submittedName>
</protein>
<accession>A0A6L5YMF9</accession>
<dbReference type="InterPro" id="IPR024542">
    <property type="entry name" value="YkvP_N"/>
</dbReference>
<dbReference type="EMBL" id="VUMU01000016">
    <property type="protein sequence ID" value="MST58847.1"/>
    <property type="molecule type" value="Genomic_DNA"/>
</dbReference>
<gene>
    <name evidence="4" type="ORF">FYJ59_11470</name>
</gene>
<dbReference type="InterPro" id="IPR055259">
    <property type="entry name" value="YkvP/CgeB_Glyco_trans-like"/>
</dbReference>
<comment type="caution">
    <text evidence="4">The sequence shown here is derived from an EMBL/GenBank/DDBJ whole genome shotgun (WGS) entry which is preliminary data.</text>
</comment>
<dbReference type="AlphaFoldDB" id="A0A6L5YMF9"/>
<dbReference type="InterPro" id="IPR029044">
    <property type="entry name" value="Nucleotide-diphossugar_trans"/>
</dbReference>
<keyword evidence="5" id="KW-1185">Reference proteome</keyword>
<feature type="domain" description="Spore protein YkvP N-terminal" evidence="1">
    <location>
        <begin position="307"/>
        <end position="384"/>
    </location>
</feature>
<sequence length="620" mass="73695">MKNYNENKICFIICTDNQKQLDECLMYLKLLEVPQKYEIEVLTVAGAKSMASGYNEAMNSSDARYKVYMHQDTFIIEKSFIKKILDIFKKDNTIGMIGVIGTEKLSKDGVMWHSQRCGNFYRLNENGNTENGNIFINKKNTEVETIDGLLMVTREDIPWREDIFDGWYFYDASQSMEFRKRGYKIIVPAQKCNWVIHISGHPNFYNYEKYREIFVKEYSDMVDSNYLRVLFLHSNMITLMGLPASFIKLGHEVTIPKYEVRLNEYFLEDRERIEEFLEEGNYDLVCTYDFCPSVSAACQEYNVKYFSWVYDSPLLELYTEQALNECNYISVFDRKQYERMQERKIPHLFYLPLAAEVETFGNVVVTKKDERKYKADISFVGRLYNKRGFEEIFSNGEKKYLDEAEGVLKEIQCIWDKKTSLYDKVSDDLISFASSKESNKTWGFYCIDKRYYFESMRLARKCNEIERLYILNELSQKHQVVLYTDNTDKKILPKVIFKPWVDYWTEMPKVFYVSKINLNITSRSIESGIPQRIWDIMAVGGFCLTNYQPEIEEYFDIGKDIEVYYDLNDLKQKIEYYLSHEDERIQIAINGYKKVRDKHTLTMRVEKMMSYIFNNNIEKI</sequence>
<organism evidence="4 5">
    <name type="scientific">Waltera intestinalis</name>
    <dbReference type="NCBI Taxonomy" id="2606635"/>
    <lineage>
        <taxon>Bacteria</taxon>
        <taxon>Bacillati</taxon>
        <taxon>Bacillota</taxon>
        <taxon>Clostridia</taxon>
        <taxon>Lachnospirales</taxon>
        <taxon>Lachnospiraceae</taxon>
        <taxon>Waltera</taxon>
    </lineage>
</organism>
<feature type="domain" description="Streptomycin biosynthesis protein StrF" evidence="3">
    <location>
        <begin position="10"/>
        <end position="218"/>
    </location>
</feature>
<dbReference type="Pfam" id="PF13524">
    <property type="entry name" value="Glyco_trans_1_2"/>
    <property type="match status" value="1"/>
</dbReference>
<feature type="domain" description="Spore protein YkvP/CgeB glycosyl transferase-like" evidence="2">
    <location>
        <begin position="480"/>
        <end position="609"/>
    </location>
</feature>
<evidence type="ECO:0000259" key="1">
    <source>
        <dbReference type="Pfam" id="PF12996"/>
    </source>
</evidence>
<dbReference type="InterPro" id="IPR059123">
    <property type="entry name" value="StrF_dom"/>
</dbReference>
<dbReference type="GO" id="GO:0016740">
    <property type="term" value="F:transferase activity"/>
    <property type="evidence" value="ECO:0007669"/>
    <property type="project" value="UniProtKB-KW"/>
</dbReference>
<dbReference type="RefSeq" id="WP_154497393.1">
    <property type="nucleotide sequence ID" value="NZ_VUMU01000016.1"/>
</dbReference>
<dbReference type="Gene3D" id="3.90.550.10">
    <property type="entry name" value="Spore Coat Polysaccharide Biosynthesis Protein SpsA, Chain A"/>
    <property type="match status" value="1"/>
</dbReference>
<proteinExistence type="predicted"/>
<dbReference type="Pfam" id="PF13712">
    <property type="entry name" value="Glyco_tranf_2_5"/>
    <property type="match status" value="1"/>
</dbReference>
<dbReference type="Proteomes" id="UP000476055">
    <property type="component" value="Unassembled WGS sequence"/>
</dbReference>
<keyword evidence="4" id="KW-0808">Transferase</keyword>
<dbReference type="Pfam" id="PF12996">
    <property type="entry name" value="DUF3880"/>
    <property type="match status" value="1"/>
</dbReference>
<reference evidence="4 5" key="1">
    <citation type="submission" date="2019-08" db="EMBL/GenBank/DDBJ databases">
        <title>In-depth cultivation of the pig gut microbiome towards novel bacterial diversity and tailored functional studies.</title>
        <authorList>
            <person name="Wylensek D."/>
            <person name="Hitch T.C.A."/>
            <person name="Clavel T."/>
        </authorList>
    </citation>
    <scope>NUCLEOTIDE SEQUENCE [LARGE SCALE GENOMIC DNA]</scope>
    <source>
        <strain evidence="4 5">WCA3-601-WT-6H</strain>
    </source>
</reference>